<organism evidence="2 3">
    <name type="scientific">Chlamydomonas incerta</name>
    <dbReference type="NCBI Taxonomy" id="51695"/>
    <lineage>
        <taxon>Eukaryota</taxon>
        <taxon>Viridiplantae</taxon>
        <taxon>Chlorophyta</taxon>
        <taxon>core chlorophytes</taxon>
        <taxon>Chlorophyceae</taxon>
        <taxon>CS clade</taxon>
        <taxon>Chlamydomonadales</taxon>
        <taxon>Chlamydomonadaceae</taxon>
        <taxon>Chlamydomonas</taxon>
    </lineage>
</organism>
<feature type="compositionally biased region" description="Acidic residues" evidence="1">
    <location>
        <begin position="459"/>
        <end position="478"/>
    </location>
</feature>
<feature type="compositionally biased region" description="Basic and acidic residues" evidence="1">
    <location>
        <begin position="434"/>
        <end position="446"/>
    </location>
</feature>
<sequence length="522" mass="57599">MAIGELFDLDRLRSSNVSFIQLSELRKQWDGQLDMLLYFRDDAFPAVRRLVSKHMGLKPPGQESWARSPISAERGCSEEKVEELRAMLKPYRYVAMICYDDFAVETHKLAGTLLYDCGRDLCCAAYQARSPLLRKSPHVYELAGNFIRDKIGKHNKFIAAHIRPMPDDCVDLWKRPNEDLDPKEMTEICRTDFMYNRFVPNLQALQRKHNISTVFIMTHPVIRPRVFRMLKAGGINPVYMDMAELNASLQEPSSRVGGRPRISTPLSVSLLAVVEEAVSAAATVFMGTAESSMTGMIVQERLARGSPPASSYYMSRAPDCAELPCPLPGYYATSYEARLHNKDWLELRHTQRAAPPPPLRAGTAQQEEGAEGEEEGEEGEEAEEREDEGIAAAAEAGGGGLGGARRRDRDAGEEEGGRAAAEEEDQGPGIGSRGADEEGAGREGSRSVRGRKRRREERAETEEGEEEQPEETRDEAEAADGGAERRLVRAAWELPGQLGAAAGRDAHRGRRWLGVGAAGGGA</sequence>
<feature type="compositionally biased region" description="Acidic residues" evidence="1">
    <location>
        <begin position="368"/>
        <end position="389"/>
    </location>
</feature>
<accession>A0A835SFU9</accession>
<dbReference type="OrthoDB" id="534338at2759"/>
<evidence type="ECO:0008006" key="4">
    <source>
        <dbReference type="Google" id="ProtNLM"/>
    </source>
</evidence>
<evidence type="ECO:0000313" key="2">
    <source>
        <dbReference type="EMBL" id="KAG2426204.1"/>
    </source>
</evidence>
<name>A0A835SFU9_CHLIN</name>
<dbReference type="AlphaFoldDB" id="A0A835SFU9"/>
<dbReference type="PANTHER" id="PTHR31288:SF22">
    <property type="entry name" value="O-FUCOSYLTRANSFERASE 9"/>
    <property type="match status" value="1"/>
</dbReference>
<protein>
    <recommendedName>
        <fullName evidence="4">O-fucosyltransferase family protein</fullName>
    </recommendedName>
</protein>
<reference evidence="2" key="1">
    <citation type="journal article" date="2020" name="bioRxiv">
        <title>Comparative genomics of Chlamydomonas.</title>
        <authorList>
            <person name="Craig R.J."/>
            <person name="Hasan A.R."/>
            <person name="Ness R.W."/>
            <person name="Keightley P.D."/>
        </authorList>
    </citation>
    <scope>NUCLEOTIDE SEQUENCE</scope>
    <source>
        <strain evidence="2">SAG 7.73</strain>
    </source>
</reference>
<comment type="caution">
    <text evidence="2">The sequence shown here is derived from an EMBL/GenBank/DDBJ whole genome shotgun (WGS) entry which is preliminary data.</text>
</comment>
<evidence type="ECO:0000256" key="1">
    <source>
        <dbReference type="SAM" id="MobiDB-lite"/>
    </source>
</evidence>
<evidence type="ECO:0000313" key="3">
    <source>
        <dbReference type="Proteomes" id="UP000650467"/>
    </source>
</evidence>
<dbReference type="Gene3D" id="3.40.50.11350">
    <property type="match status" value="1"/>
</dbReference>
<feature type="compositionally biased region" description="Basic and acidic residues" evidence="1">
    <location>
        <begin position="405"/>
        <end position="421"/>
    </location>
</feature>
<keyword evidence="3" id="KW-1185">Reference proteome</keyword>
<dbReference type="CDD" id="cd11296">
    <property type="entry name" value="O-FucT_like"/>
    <property type="match status" value="1"/>
</dbReference>
<dbReference type="EMBL" id="JAEHOC010000049">
    <property type="protein sequence ID" value="KAG2426204.1"/>
    <property type="molecule type" value="Genomic_DNA"/>
</dbReference>
<proteinExistence type="predicted"/>
<dbReference type="InterPro" id="IPR024709">
    <property type="entry name" value="FucosylTrfase_pln"/>
</dbReference>
<dbReference type="PANTHER" id="PTHR31288">
    <property type="entry name" value="O-FUCOSYLTRANSFERASE FAMILY PROTEIN"/>
    <property type="match status" value="1"/>
</dbReference>
<gene>
    <name evidence="2" type="ORF">HXX76_013185</name>
</gene>
<feature type="region of interest" description="Disordered" evidence="1">
    <location>
        <begin position="352"/>
        <end position="484"/>
    </location>
</feature>
<dbReference type="Proteomes" id="UP000650467">
    <property type="component" value="Unassembled WGS sequence"/>
</dbReference>